<proteinExistence type="predicted"/>
<evidence type="ECO:0000259" key="4">
    <source>
        <dbReference type="Pfam" id="PF08125"/>
    </source>
</evidence>
<dbReference type="Proteomes" id="UP000578688">
    <property type="component" value="Unassembled WGS sequence"/>
</dbReference>
<dbReference type="PROSITE" id="PS00974">
    <property type="entry name" value="MANNITOL_DHGENASE"/>
    <property type="match status" value="1"/>
</dbReference>
<dbReference type="InterPro" id="IPR000669">
    <property type="entry name" value="Mannitol_DH"/>
</dbReference>
<dbReference type="RefSeq" id="WP_179538311.1">
    <property type="nucleotide sequence ID" value="NZ_JACBYV010000001.1"/>
</dbReference>
<dbReference type="InterPro" id="IPR013131">
    <property type="entry name" value="Mannitol_DH_N"/>
</dbReference>
<feature type="domain" description="Mannitol dehydrogenase C-terminal" evidence="4">
    <location>
        <begin position="282"/>
        <end position="473"/>
    </location>
</feature>
<dbReference type="GO" id="GO:0019594">
    <property type="term" value="P:mannitol metabolic process"/>
    <property type="evidence" value="ECO:0007669"/>
    <property type="project" value="InterPro"/>
</dbReference>
<dbReference type="PANTHER" id="PTHR43362">
    <property type="entry name" value="MANNITOL DEHYDROGENASE DSF1-RELATED"/>
    <property type="match status" value="1"/>
</dbReference>
<dbReference type="Pfam" id="PF01232">
    <property type="entry name" value="Mannitol_dh"/>
    <property type="match status" value="1"/>
</dbReference>
<evidence type="ECO:0000313" key="6">
    <source>
        <dbReference type="Proteomes" id="UP000578688"/>
    </source>
</evidence>
<name>A0A7Z0BQE1_9GAMM</name>
<comment type="caution">
    <text evidence="5">The sequence shown here is derived from an EMBL/GenBank/DDBJ whole genome shotgun (WGS) entry which is preliminary data.</text>
</comment>
<accession>A0A7Z0BQE1</accession>
<dbReference type="SUPFAM" id="SSF51735">
    <property type="entry name" value="NAD(P)-binding Rossmann-fold domains"/>
    <property type="match status" value="1"/>
</dbReference>
<reference evidence="5 6" key="1">
    <citation type="submission" date="2020-07" db="EMBL/GenBank/DDBJ databases">
        <title>Genomic analyses of the natural microbiome of Caenorhabditis elegans.</title>
        <authorList>
            <person name="Samuel B."/>
        </authorList>
    </citation>
    <scope>NUCLEOTIDE SEQUENCE [LARGE SCALE GENOMIC DNA]</scope>
    <source>
        <strain evidence="5 6">BIGb0408</strain>
    </source>
</reference>
<evidence type="ECO:0000259" key="3">
    <source>
        <dbReference type="Pfam" id="PF01232"/>
    </source>
</evidence>
<evidence type="ECO:0000256" key="2">
    <source>
        <dbReference type="ARBA" id="ARBA00023027"/>
    </source>
</evidence>
<keyword evidence="6" id="KW-1185">Reference proteome</keyword>
<dbReference type="AlphaFoldDB" id="A0A7Z0BQE1"/>
<protein>
    <submittedName>
        <fullName evidence="5">Fructuronate reductase</fullName>
        <ecNumber evidence="5">1.1.1.57</ecNumber>
    </submittedName>
</protein>
<dbReference type="EMBL" id="JACBYV010000001">
    <property type="protein sequence ID" value="NYH73056.1"/>
    <property type="molecule type" value="Genomic_DNA"/>
</dbReference>
<dbReference type="GO" id="GO:0008866">
    <property type="term" value="F:fructuronate reductase activity"/>
    <property type="evidence" value="ECO:0007669"/>
    <property type="project" value="UniProtKB-EC"/>
</dbReference>
<evidence type="ECO:0000313" key="5">
    <source>
        <dbReference type="EMBL" id="NYH73056.1"/>
    </source>
</evidence>
<dbReference type="InterPro" id="IPR008927">
    <property type="entry name" value="6-PGluconate_DH-like_C_sf"/>
</dbReference>
<feature type="domain" description="Mannitol dehydrogenase N-terminal" evidence="3">
    <location>
        <begin position="17"/>
        <end position="273"/>
    </location>
</feature>
<keyword evidence="2" id="KW-0520">NAD</keyword>
<dbReference type="InterPro" id="IPR013118">
    <property type="entry name" value="Mannitol_DH_C"/>
</dbReference>
<evidence type="ECO:0000256" key="1">
    <source>
        <dbReference type="ARBA" id="ARBA00023002"/>
    </source>
</evidence>
<dbReference type="InterPro" id="IPR013328">
    <property type="entry name" value="6PGD_dom2"/>
</dbReference>
<dbReference type="InterPro" id="IPR050988">
    <property type="entry name" value="Mannitol_DH/Oxidoreductase"/>
</dbReference>
<sequence>MPAINHVPFIGSAPEIGIVHLGLGAFHRAHQAVYLQRHLERVGESSWGLCSANLRSNRHLVDQLSEQGGRYHVAEYRDSEHVTLREVSVLRQALYVGEGGHDLEVLLQRMAAPQTRIVTLTVTEKGYCLSPTTGQLRVDDPVIAHDIAHPRAPRSAPGIVLEALRRRHAAGIPAFTVLCCDNMPDNGQRTRQAVSALAALQEEGQATGLTQWISDHVAFPSSMVDRIVPAMDDASFSRLAQHLDCTDPAAVVCEQFSQWVIEDQFPLGRPDWEVEGVQMVDDVRPFETMKLRMLNGSHSLLAYVGLLAGHETVFDAITDADMAGFIARYMTQEAAPTLDMPEGIDLTVYARALTARFANDSLQHRLRQIAMDGSQKLPQRWLLGAQQLLDDGRDLSCTALGIAAWIHYCSRPLPGAAAPVIDDPLRDTFAALAECFKGPALVDAFLDLQEVFPSALSGRTEFRQSVQTAYSALLRDGMGPVLRAFAVATPQ</sequence>
<dbReference type="Gene3D" id="3.40.50.720">
    <property type="entry name" value="NAD(P)-binding Rossmann-like Domain"/>
    <property type="match status" value="1"/>
</dbReference>
<dbReference type="Pfam" id="PF08125">
    <property type="entry name" value="Mannitol_dh_C"/>
    <property type="match status" value="1"/>
</dbReference>
<organism evidence="5 6">
    <name type="scientific">Phytopseudomonas flavescens</name>
    <dbReference type="NCBI Taxonomy" id="29435"/>
    <lineage>
        <taxon>Bacteria</taxon>
        <taxon>Pseudomonadati</taxon>
        <taxon>Pseudomonadota</taxon>
        <taxon>Gammaproteobacteria</taxon>
        <taxon>Pseudomonadales</taxon>
        <taxon>Pseudomonadaceae</taxon>
        <taxon>Phytopseudomonas</taxon>
    </lineage>
</organism>
<dbReference type="InterPro" id="IPR023027">
    <property type="entry name" value="Mannitol_DH_CS"/>
</dbReference>
<keyword evidence="1 5" id="KW-0560">Oxidoreductase</keyword>
<dbReference type="SUPFAM" id="SSF48179">
    <property type="entry name" value="6-phosphogluconate dehydrogenase C-terminal domain-like"/>
    <property type="match status" value="1"/>
</dbReference>
<dbReference type="Gene3D" id="1.10.1040.10">
    <property type="entry name" value="N-(1-d-carboxylethyl)-l-norvaline Dehydrogenase, domain 2"/>
    <property type="match status" value="1"/>
</dbReference>
<dbReference type="PANTHER" id="PTHR43362:SF1">
    <property type="entry name" value="MANNITOL DEHYDROGENASE 2-RELATED"/>
    <property type="match status" value="1"/>
</dbReference>
<dbReference type="EC" id="1.1.1.57" evidence="5"/>
<gene>
    <name evidence="5" type="ORF">FHR27_001666</name>
</gene>
<dbReference type="PRINTS" id="PR00084">
    <property type="entry name" value="MTLDHDRGNASE"/>
</dbReference>
<dbReference type="InterPro" id="IPR036291">
    <property type="entry name" value="NAD(P)-bd_dom_sf"/>
</dbReference>